<dbReference type="GO" id="GO:0004252">
    <property type="term" value="F:serine-type endopeptidase activity"/>
    <property type="evidence" value="ECO:0007669"/>
    <property type="project" value="InterPro"/>
</dbReference>
<dbReference type="EMBL" id="MHKU01000035">
    <property type="protein sequence ID" value="OGY96344.1"/>
    <property type="molecule type" value="Genomic_DNA"/>
</dbReference>
<name>A0A1G2C4L2_9BACT</name>
<evidence type="ECO:0000313" key="4">
    <source>
        <dbReference type="EMBL" id="OGY96344.1"/>
    </source>
</evidence>
<dbReference type="PRINTS" id="PR00834">
    <property type="entry name" value="PROTEASES2C"/>
</dbReference>
<dbReference type="InterPro" id="IPR001478">
    <property type="entry name" value="PDZ"/>
</dbReference>
<dbReference type="AlphaFoldDB" id="A0A1G2C4L2"/>
<dbReference type="PANTHER" id="PTHR43343">
    <property type="entry name" value="PEPTIDASE S12"/>
    <property type="match status" value="1"/>
</dbReference>
<dbReference type="Proteomes" id="UP000176648">
    <property type="component" value="Unassembled WGS sequence"/>
</dbReference>
<dbReference type="STRING" id="1798644.A2122_01855"/>
<dbReference type="SMART" id="SM00228">
    <property type="entry name" value="PDZ"/>
    <property type="match status" value="1"/>
</dbReference>
<evidence type="ECO:0000256" key="1">
    <source>
        <dbReference type="ARBA" id="ARBA00022670"/>
    </source>
</evidence>
<accession>A0A1G2C4L2</accession>
<evidence type="ECO:0000259" key="3">
    <source>
        <dbReference type="SMART" id="SM00228"/>
    </source>
</evidence>
<feature type="domain" description="PDZ" evidence="3">
    <location>
        <begin position="310"/>
        <end position="398"/>
    </location>
</feature>
<dbReference type="InterPro" id="IPR036034">
    <property type="entry name" value="PDZ_sf"/>
</dbReference>
<evidence type="ECO:0000313" key="5">
    <source>
        <dbReference type="Proteomes" id="UP000176648"/>
    </source>
</evidence>
<dbReference type="SUPFAM" id="SSF50156">
    <property type="entry name" value="PDZ domain-like"/>
    <property type="match status" value="1"/>
</dbReference>
<reference evidence="4 5" key="1">
    <citation type="journal article" date="2016" name="Nat. Commun.">
        <title>Thousands of microbial genomes shed light on interconnected biogeochemical processes in an aquifer system.</title>
        <authorList>
            <person name="Anantharaman K."/>
            <person name="Brown C.T."/>
            <person name="Hug L.A."/>
            <person name="Sharon I."/>
            <person name="Castelle C.J."/>
            <person name="Probst A.J."/>
            <person name="Thomas B.C."/>
            <person name="Singh A."/>
            <person name="Wilkins M.J."/>
            <person name="Karaoz U."/>
            <person name="Brodie E.L."/>
            <person name="Williams K.H."/>
            <person name="Hubbard S.S."/>
            <person name="Banfield J.F."/>
        </authorList>
    </citation>
    <scope>NUCLEOTIDE SEQUENCE [LARGE SCALE GENOMIC DNA]</scope>
</reference>
<evidence type="ECO:0000256" key="2">
    <source>
        <dbReference type="ARBA" id="ARBA00022801"/>
    </source>
</evidence>
<dbReference type="InterPro" id="IPR009003">
    <property type="entry name" value="Peptidase_S1_PA"/>
</dbReference>
<keyword evidence="1" id="KW-0645">Protease</keyword>
<organism evidence="4 5">
    <name type="scientific">Candidatus Liptonbacteria bacterium GWB1_49_6</name>
    <dbReference type="NCBI Taxonomy" id="1798644"/>
    <lineage>
        <taxon>Bacteria</taxon>
        <taxon>Candidatus Liptoniibacteriota</taxon>
    </lineage>
</organism>
<dbReference type="Gene3D" id="2.40.10.120">
    <property type="match status" value="1"/>
</dbReference>
<dbReference type="GO" id="GO:0006508">
    <property type="term" value="P:proteolysis"/>
    <property type="evidence" value="ECO:0007669"/>
    <property type="project" value="UniProtKB-KW"/>
</dbReference>
<keyword evidence="2" id="KW-0378">Hydrolase</keyword>
<dbReference type="SUPFAM" id="SSF50494">
    <property type="entry name" value="Trypsin-like serine proteases"/>
    <property type="match status" value="1"/>
</dbReference>
<dbReference type="InterPro" id="IPR001940">
    <property type="entry name" value="Peptidase_S1C"/>
</dbReference>
<proteinExistence type="predicted"/>
<gene>
    <name evidence="4" type="ORF">A2122_01855</name>
</gene>
<dbReference type="InterPro" id="IPR051201">
    <property type="entry name" value="Chloro_Bact_Ser_Proteases"/>
</dbReference>
<sequence>MKIENEKRAIFYLFVAAVLGGVIGASLVSGRAEANFLTDFFRNFGQGQNGASTSTPAVPLYKPAIDFEGAVVAAVKKASPAVVAITISKNVPIIENCPYNPFSDLPPEFQDFFGGQFYQPCEKGSKLQEVGSGSGFVISSDGLILTNKHVVSDKAASYTVFTNDGKKYDAKVLARDPAQDLALVKINAANLSAVDLGDSDAIQLGQTAIAIGNALGEFRNTVSVGVISGLARDVTASGGSTTERIQGVIQTDAAINPGNSGGPLLNLRGEVIGINTAVVSGAQNIGFALPINKAKRDIESVKKTGEIIVPYLGVRYIGITPDFAKKEKLSIEDGALVRGSEDGPAVQPNSPAAKAGIQAEDIIREVNGKKVSKDKPLGDIIAEFGVGETVSLKIYRAGKEISLQIALGKRPE</sequence>
<comment type="caution">
    <text evidence="4">The sequence shown here is derived from an EMBL/GenBank/DDBJ whole genome shotgun (WGS) entry which is preliminary data.</text>
</comment>
<dbReference type="Gene3D" id="2.30.42.10">
    <property type="match status" value="1"/>
</dbReference>
<dbReference type="Pfam" id="PF13180">
    <property type="entry name" value="PDZ_2"/>
    <property type="match status" value="1"/>
</dbReference>
<protein>
    <recommendedName>
        <fullName evidence="3">PDZ domain-containing protein</fullName>
    </recommendedName>
</protein>
<dbReference type="PANTHER" id="PTHR43343:SF3">
    <property type="entry name" value="PROTEASE DO-LIKE 8, CHLOROPLASTIC"/>
    <property type="match status" value="1"/>
</dbReference>
<dbReference type="Pfam" id="PF13365">
    <property type="entry name" value="Trypsin_2"/>
    <property type="match status" value="1"/>
</dbReference>